<dbReference type="EMBL" id="AMQN01002115">
    <property type="status" value="NOT_ANNOTATED_CDS"/>
    <property type="molecule type" value="Genomic_DNA"/>
</dbReference>
<dbReference type="PANTHER" id="PTHR37984:SF5">
    <property type="entry name" value="PROTEIN NYNRIN-LIKE"/>
    <property type="match status" value="1"/>
</dbReference>
<dbReference type="Gene3D" id="3.10.10.10">
    <property type="entry name" value="HIV Type 1 Reverse Transcriptase, subunit A, domain 1"/>
    <property type="match status" value="1"/>
</dbReference>
<dbReference type="HOGENOM" id="CLU_035180_0_0_1"/>
<dbReference type="OrthoDB" id="6156419at2759"/>
<dbReference type="AlphaFoldDB" id="R7TVJ8"/>
<dbReference type="Proteomes" id="UP000014760">
    <property type="component" value="Unassembled WGS sequence"/>
</dbReference>
<dbReference type="PANTHER" id="PTHR37984">
    <property type="entry name" value="PROTEIN CBG26694"/>
    <property type="match status" value="1"/>
</dbReference>
<dbReference type="STRING" id="283909.R7TVJ8"/>
<dbReference type="SUPFAM" id="SSF56672">
    <property type="entry name" value="DNA/RNA polymerases"/>
    <property type="match status" value="2"/>
</dbReference>
<dbReference type="OMA" id="EQQEWLW"/>
<evidence type="ECO:0000313" key="3">
    <source>
        <dbReference type="Proteomes" id="UP000014760"/>
    </source>
</evidence>
<dbReference type="InterPro" id="IPR043502">
    <property type="entry name" value="DNA/RNA_pol_sf"/>
</dbReference>
<dbReference type="InterPro" id="IPR050951">
    <property type="entry name" value="Retrovirus_Pol_polyprotein"/>
</dbReference>
<dbReference type="EMBL" id="AMQN01002117">
    <property type="status" value="NOT_ANNOTATED_CDS"/>
    <property type="molecule type" value="Genomic_DNA"/>
</dbReference>
<sequence length="534" mass="59452">MASNDMRWAGPPVNVTTANENRLCLVPGIGEARARLLLETRRQGPLTQEVLLAMPNFSAIDKLESEHPEYRHRQYWQAVPRRATGIRGVSARVCLTSPAAGKGCASLGPEAVELMAVDTFLRGCKEKLAAVELAVNLVDGAVTNQHCKCPKEKQSFRPQADSPERPQCFNCHEPGHYAMSKSTKATFTGCRVRIPTTRPTPTGWPPTSAEHTIREVELHSTTGATILVDEEALELTNLLSDYRDVFAISDTNLGKFKRIKHRIDTCGTIPIKQRMRRTPLGFVEEEDKHLDRMLKHGIIRQSFSDWASITSGSGRANGRKALSIDAGLFASQFKEFVWWQFPALGQVAIKYMQAIGGRNLLTKMQGKTPRELRDEGLKKAQHSKTKTSTEAAPFFVGSPAQLSRNDTADPLELIDTGTPTVLGGFCDVNMKLKPQKCRLLQQRVPFLGWVVYRNGIEMDSGKVSRVSQSRPAEEMLVELAETAIRFYRISLETPSSPSWPMVWSPNLGGLFFSFPLCWLEASVLQDGVNVLYER</sequence>
<keyword evidence="3" id="KW-1185">Reference proteome</keyword>
<organism evidence="1">
    <name type="scientific">Capitella teleta</name>
    <name type="common">Polychaete worm</name>
    <dbReference type="NCBI Taxonomy" id="283909"/>
    <lineage>
        <taxon>Eukaryota</taxon>
        <taxon>Metazoa</taxon>
        <taxon>Spiralia</taxon>
        <taxon>Lophotrochozoa</taxon>
        <taxon>Annelida</taxon>
        <taxon>Polychaeta</taxon>
        <taxon>Sedentaria</taxon>
        <taxon>Scolecida</taxon>
        <taxon>Capitellidae</taxon>
        <taxon>Capitella</taxon>
    </lineage>
</organism>
<gene>
    <name evidence="1" type="ORF">CAPTEDRAFT_210131</name>
</gene>
<reference evidence="3" key="1">
    <citation type="submission" date="2012-12" db="EMBL/GenBank/DDBJ databases">
        <authorList>
            <person name="Hellsten U."/>
            <person name="Grimwood J."/>
            <person name="Chapman J.A."/>
            <person name="Shapiro H."/>
            <person name="Aerts A."/>
            <person name="Otillar R.P."/>
            <person name="Terry A.Y."/>
            <person name="Boore J.L."/>
            <person name="Simakov O."/>
            <person name="Marletaz F."/>
            <person name="Cho S.-J."/>
            <person name="Edsinger-Gonzales E."/>
            <person name="Havlak P."/>
            <person name="Kuo D.-H."/>
            <person name="Larsson T."/>
            <person name="Lv J."/>
            <person name="Arendt D."/>
            <person name="Savage R."/>
            <person name="Osoegawa K."/>
            <person name="de Jong P."/>
            <person name="Lindberg D.R."/>
            <person name="Seaver E.C."/>
            <person name="Weisblat D.A."/>
            <person name="Putnam N.H."/>
            <person name="Grigoriev I.V."/>
            <person name="Rokhsar D.S."/>
        </authorList>
    </citation>
    <scope>NUCLEOTIDE SEQUENCE</scope>
    <source>
        <strain evidence="3">I ESC-2004</strain>
    </source>
</reference>
<dbReference type="EMBL" id="KB308479">
    <property type="protein sequence ID" value="ELT97739.1"/>
    <property type="molecule type" value="Genomic_DNA"/>
</dbReference>
<dbReference type="EnsemblMetazoa" id="CapteT210131">
    <property type="protein sequence ID" value="CapteP210131"/>
    <property type="gene ID" value="CapteG210131"/>
</dbReference>
<evidence type="ECO:0000313" key="1">
    <source>
        <dbReference type="EMBL" id="ELT97739.1"/>
    </source>
</evidence>
<protein>
    <submittedName>
        <fullName evidence="1 2">Uncharacterized protein</fullName>
    </submittedName>
</protein>
<accession>R7TVJ8</accession>
<reference evidence="1 3" key="2">
    <citation type="journal article" date="2013" name="Nature">
        <title>Insights into bilaterian evolution from three spiralian genomes.</title>
        <authorList>
            <person name="Simakov O."/>
            <person name="Marletaz F."/>
            <person name="Cho S.J."/>
            <person name="Edsinger-Gonzales E."/>
            <person name="Havlak P."/>
            <person name="Hellsten U."/>
            <person name="Kuo D.H."/>
            <person name="Larsson T."/>
            <person name="Lv J."/>
            <person name="Arendt D."/>
            <person name="Savage R."/>
            <person name="Osoegawa K."/>
            <person name="de Jong P."/>
            <person name="Grimwood J."/>
            <person name="Chapman J.A."/>
            <person name="Shapiro H."/>
            <person name="Aerts A."/>
            <person name="Otillar R.P."/>
            <person name="Terry A.Y."/>
            <person name="Boore J.L."/>
            <person name="Grigoriev I.V."/>
            <person name="Lindberg D.R."/>
            <person name="Seaver E.C."/>
            <person name="Weisblat D.A."/>
            <person name="Putnam N.H."/>
            <person name="Rokhsar D.S."/>
        </authorList>
    </citation>
    <scope>NUCLEOTIDE SEQUENCE</scope>
    <source>
        <strain evidence="1 3">I ESC-2004</strain>
    </source>
</reference>
<dbReference type="EMBL" id="AMQN01002116">
    <property type="status" value="NOT_ANNOTATED_CDS"/>
    <property type="molecule type" value="Genomic_DNA"/>
</dbReference>
<name>R7TVJ8_CAPTE</name>
<proteinExistence type="predicted"/>
<reference evidence="2" key="3">
    <citation type="submission" date="2015-06" db="UniProtKB">
        <authorList>
            <consortium name="EnsemblMetazoa"/>
        </authorList>
    </citation>
    <scope>IDENTIFICATION</scope>
</reference>
<evidence type="ECO:0000313" key="2">
    <source>
        <dbReference type="EnsemblMetazoa" id="CapteP210131"/>
    </source>
</evidence>